<keyword evidence="4" id="KW-0597">Phosphoprotein</keyword>
<evidence type="ECO:0000256" key="4">
    <source>
        <dbReference type="PROSITE-ProRule" id="PRU00169"/>
    </source>
</evidence>
<organism evidence="6 7">
    <name type="scientific">Arthrobacter humicola</name>
    <dbReference type="NCBI Taxonomy" id="409291"/>
    <lineage>
        <taxon>Bacteria</taxon>
        <taxon>Bacillati</taxon>
        <taxon>Actinomycetota</taxon>
        <taxon>Actinomycetes</taxon>
        <taxon>Micrococcales</taxon>
        <taxon>Micrococcaceae</taxon>
        <taxon>Arthrobacter</taxon>
    </lineage>
</organism>
<dbReference type="Proteomes" id="UP001500102">
    <property type="component" value="Unassembled WGS sequence"/>
</dbReference>
<evidence type="ECO:0000256" key="1">
    <source>
        <dbReference type="ARBA" id="ARBA00023015"/>
    </source>
</evidence>
<keyword evidence="7" id="KW-1185">Reference proteome</keyword>
<proteinExistence type="predicted"/>
<dbReference type="SUPFAM" id="SSF52172">
    <property type="entry name" value="CheY-like"/>
    <property type="match status" value="1"/>
</dbReference>
<sequence>MIDDHEAAMIGFEGGILRDGKSPAVTFAGMAPTVDAFLKAGRRICDVVALDLQLADGSRPGDNTARLIAAGYKVLVFTSGDNQAYLQEALANGALGVSLKSEPMAETVNKLRRVAAGETIDNLELAAAIEVDTDFVEANLSERERECLAMYATGYGQAQVARRMGIAASTVKTNVDRIREKYEAAGRPADTKVELYIRAVEDGILPPPQPKRKWAASSRTDVGQ</sequence>
<dbReference type="InterPro" id="IPR039420">
    <property type="entry name" value="WalR-like"/>
</dbReference>
<evidence type="ECO:0000313" key="7">
    <source>
        <dbReference type="Proteomes" id="UP001500102"/>
    </source>
</evidence>
<dbReference type="InterPro" id="IPR000792">
    <property type="entry name" value="Tscrpt_reg_LuxR_C"/>
</dbReference>
<dbReference type="CDD" id="cd06170">
    <property type="entry name" value="LuxR_C_like"/>
    <property type="match status" value="1"/>
</dbReference>
<dbReference type="InterPro" id="IPR011006">
    <property type="entry name" value="CheY-like_superfamily"/>
</dbReference>
<dbReference type="InterPro" id="IPR016032">
    <property type="entry name" value="Sig_transdc_resp-reg_C-effctor"/>
</dbReference>
<dbReference type="InterPro" id="IPR001789">
    <property type="entry name" value="Sig_transdc_resp-reg_receiver"/>
</dbReference>
<dbReference type="SUPFAM" id="SSF46894">
    <property type="entry name" value="C-terminal effector domain of the bipartite response regulators"/>
    <property type="match status" value="1"/>
</dbReference>
<reference evidence="7" key="1">
    <citation type="journal article" date="2019" name="Int. J. Syst. Evol. Microbiol.">
        <title>The Global Catalogue of Microorganisms (GCM) 10K type strain sequencing project: providing services to taxonomists for standard genome sequencing and annotation.</title>
        <authorList>
            <consortium name="The Broad Institute Genomics Platform"/>
            <consortium name="The Broad Institute Genome Sequencing Center for Infectious Disease"/>
            <person name="Wu L."/>
            <person name="Ma J."/>
        </authorList>
    </citation>
    <scope>NUCLEOTIDE SEQUENCE [LARGE SCALE GENOMIC DNA]</scope>
    <source>
        <strain evidence="7">JCM 15921</strain>
    </source>
</reference>
<dbReference type="RefSeq" id="WP_344368035.1">
    <property type="nucleotide sequence ID" value="NZ_BAAAQB010000041.1"/>
</dbReference>
<feature type="modified residue" description="4-aspartylphosphate" evidence="4">
    <location>
        <position position="51"/>
    </location>
</feature>
<evidence type="ECO:0000259" key="5">
    <source>
        <dbReference type="PROSITE" id="PS50110"/>
    </source>
</evidence>
<dbReference type="PANTHER" id="PTHR43214">
    <property type="entry name" value="TWO-COMPONENT RESPONSE REGULATOR"/>
    <property type="match status" value="1"/>
</dbReference>
<protein>
    <submittedName>
        <fullName evidence="6">Response regulator transcription factor</fullName>
    </submittedName>
</protein>
<keyword evidence="1" id="KW-0805">Transcription regulation</keyword>
<dbReference type="EMBL" id="BAAAQB010000041">
    <property type="protein sequence ID" value="GAA2145798.1"/>
    <property type="molecule type" value="Genomic_DNA"/>
</dbReference>
<gene>
    <name evidence="6" type="ORF">GCM10009825_38850</name>
</gene>
<dbReference type="Pfam" id="PF00196">
    <property type="entry name" value="GerE"/>
    <property type="match status" value="1"/>
</dbReference>
<name>A0ABP5LEB2_9MICC</name>
<evidence type="ECO:0000256" key="3">
    <source>
        <dbReference type="ARBA" id="ARBA00023163"/>
    </source>
</evidence>
<dbReference type="PRINTS" id="PR00038">
    <property type="entry name" value="HTHLUXR"/>
</dbReference>
<keyword evidence="3" id="KW-0804">Transcription</keyword>
<dbReference type="Gene3D" id="3.40.50.2300">
    <property type="match status" value="1"/>
</dbReference>
<comment type="caution">
    <text evidence="6">The sequence shown here is derived from an EMBL/GenBank/DDBJ whole genome shotgun (WGS) entry which is preliminary data.</text>
</comment>
<evidence type="ECO:0000313" key="6">
    <source>
        <dbReference type="EMBL" id="GAA2145798.1"/>
    </source>
</evidence>
<dbReference type="InterPro" id="IPR036388">
    <property type="entry name" value="WH-like_DNA-bd_sf"/>
</dbReference>
<accession>A0ABP5LEB2</accession>
<feature type="domain" description="Response regulatory" evidence="5">
    <location>
        <begin position="1"/>
        <end position="115"/>
    </location>
</feature>
<dbReference type="PROSITE" id="PS50110">
    <property type="entry name" value="RESPONSE_REGULATORY"/>
    <property type="match status" value="1"/>
</dbReference>
<dbReference type="SMART" id="SM00421">
    <property type="entry name" value="HTH_LUXR"/>
    <property type="match status" value="1"/>
</dbReference>
<keyword evidence="2" id="KW-0238">DNA-binding</keyword>
<dbReference type="PANTHER" id="PTHR43214:SF24">
    <property type="entry name" value="TRANSCRIPTIONAL REGULATORY PROTEIN NARL-RELATED"/>
    <property type="match status" value="1"/>
</dbReference>
<dbReference type="Gene3D" id="1.10.10.10">
    <property type="entry name" value="Winged helix-like DNA-binding domain superfamily/Winged helix DNA-binding domain"/>
    <property type="match status" value="1"/>
</dbReference>
<evidence type="ECO:0000256" key="2">
    <source>
        <dbReference type="ARBA" id="ARBA00023125"/>
    </source>
</evidence>